<evidence type="ECO:0000313" key="4">
    <source>
        <dbReference type="Proteomes" id="UP000019225"/>
    </source>
</evidence>
<dbReference type="InterPro" id="IPR036291">
    <property type="entry name" value="NAD(P)-bd_dom_sf"/>
</dbReference>
<accession>W5W3U7</accession>
<protein>
    <submittedName>
        <fullName evidence="3">Short chain dehydrogenase</fullName>
    </submittedName>
</protein>
<sequence length="282" mass="29503">MPCEPTHAFLTVRSITTILDYMVQNSTKELDGLRAVVTGGTKGIGAAIVRRLVEQGATVLTSARNPVDDLPEGVRFVRGDLSTAQGASALAEQALDQLGGVDVLVNNAGGAQLFPGGPLTLSEKDWLEALQTNYLSAVRLDNALVPQMVERGSGVVVHISSIVAREPQTTIPHYSAAKAALSSYSKALSKAVAGNNVRVNRVSPGMIETPAVQVLLSEMAQARGLDIEGARAALLAEVGGIPLGRPGRPEEIADLVAYLASDRARWITGSEFVIDGGSISNV</sequence>
<name>W5W3U7_9PSEU</name>
<dbReference type="NCBIfam" id="NF005095">
    <property type="entry name" value="PRK06523.1"/>
    <property type="match status" value="1"/>
</dbReference>
<dbReference type="PRINTS" id="PR00080">
    <property type="entry name" value="SDRFAMILY"/>
</dbReference>
<proteinExistence type="inferred from homology"/>
<evidence type="ECO:0000313" key="3">
    <source>
        <dbReference type="EMBL" id="AHH95522.1"/>
    </source>
</evidence>
<comment type="similarity">
    <text evidence="1">Belongs to the short-chain dehydrogenases/reductases (SDR) family.</text>
</comment>
<reference evidence="3 4" key="1">
    <citation type="journal article" date="2014" name="BMC Genomics">
        <title>Complete genome sequence of producer of the glycopeptide antibiotic Aculeximycin Kutzneria albida DSM 43870T, a representative of minor genus of Pseudonocardiaceae.</title>
        <authorList>
            <person name="Rebets Y."/>
            <person name="Tokovenko B."/>
            <person name="Lushchyk I."/>
            <person name="Ruckert C."/>
            <person name="Zaburannyi N."/>
            <person name="Bechthold A."/>
            <person name="Kalinowski J."/>
            <person name="Luzhetskyy A."/>
        </authorList>
    </citation>
    <scope>NUCLEOTIDE SEQUENCE [LARGE SCALE GENOMIC DNA]</scope>
    <source>
        <strain evidence="3">DSM 43870</strain>
    </source>
</reference>
<dbReference type="HOGENOM" id="CLU_010194_1_2_11"/>
<dbReference type="Pfam" id="PF13561">
    <property type="entry name" value="adh_short_C2"/>
    <property type="match status" value="1"/>
</dbReference>
<dbReference type="PATRIC" id="fig|1449976.3.peg.2149"/>
<dbReference type="STRING" id="1449976.KALB_2153"/>
<evidence type="ECO:0000256" key="2">
    <source>
        <dbReference type="ARBA" id="ARBA00023002"/>
    </source>
</evidence>
<dbReference type="GO" id="GO:0016616">
    <property type="term" value="F:oxidoreductase activity, acting on the CH-OH group of donors, NAD or NADP as acceptor"/>
    <property type="evidence" value="ECO:0007669"/>
    <property type="project" value="TreeGrafter"/>
</dbReference>
<dbReference type="PRINTS" id="PR00081">
    <property type="entry name" value="GDHRDH"/>
</dbReference>
<dbReference type="InterPro" id="IPR020904">
    <property type="entry name" value="Sc_DH/Rdtase_CS"/>
</dbReference>
<dbReference type="PANTHER" id="PTHR42760">
    <property type="entry name" value="SHORT-CHAIN DEHYDROGENASES/REDUCTASES FAMILY MEMBER"/>
    <property type="match status" value="1"/>
</dbReference>
<dbReference type="SUPFAM" id="SSF51735">
    <property type="entry name" value="NAD(P)-binding Rossmann-fold domains"/>
    <property type="match status" value="1"/>
</dbReference>
<evidence type="ECO:0000256" key="1">
    <source>
        <dbReference type="ARBA" id="ARBA00006484"/>
    </source>
</evidence>
<dbReference type="InterPro" id="IPR002347">
    <property type="entry name" value="SDR_fam"/>
</dbReference>
<dbReference type="Proteomes" id="UP000019225">
    <property type="component" value="Chromosome"/>
</dbReference>
<keyword evidence="4" id="KW-1185">Reference proteome</keyword>
<gene>
    <name evidence="3" type="ORF">KALB_2153</name>
</gene>
<dbReference type="eggNOG" id="COG1028">
    <property type="taxonomic scope" value="Bacteria"/>
</dbReference>
<dbReference type="FunFam" id="3.40.50.720:FF:000084">
    <property type="entry name" value="Short-chain dehydrogenase reductase"/>
    <property type="match status" value="1"/>
</dbReference>
<dbReference type="AlphaFoldDB" id="W5W3U7"/>
<organism evidence="3 4">
    <name type="scientific">Kutzneria albida DSM 43870</name>
    <dbReference type="NCBI Taxonomy" id="1449976"/>
    <lineage>
        <taxon>Bacteria</taxon>
        <taxon>Bacillati</taxon>
        <taxon>Actinomycetota</taxon>
        <taxon>Actinomycetes</taxon>
        <taxon>Pseudonocardiales</taxon>
        <taxon>Pseudonocardiaceae</taxon>
        <taxon>Kutzneria</taxon>
    </lineage>
</organism>
<keyword evidence="2" id="KW-0560">Oxidoreductase</keyword>
<dbReference type="Gene3D" id="3.40.50.720">
    <property type="entry name" value="NAD(P)-binding Rossmann-like Domain"/>
    <property type="match status" value="1"/>
</dbReference>
<dbReference type="PANTHER" id="PTHR42760:SF133">
    <property type="entry name" value="3-OXOACYL-[ACYL-CARRIER-PROTEIN] REDUCTASE"/>
    <property type="match status" value="1"/>
</dbReference>
<dbReference type="PROSITE" id="PS00061">
    <property type="entry name" value="ADH_SHORT"/>
    <property type="match status" value="1"/>
</dbReference>
<dbReference type="KEGG" id="kal:KALB_2153"/>
<dbReference type="EMBL" id="CP007155">
    <property type="protein sequence ID" value="AHH95522.1"/>
    <property type="molecule type" value="Genomic_DNA"/>
</dbReference>